<evidence type="ECO:0000259" key="3">
    <source>
        <dbReference type="Pfam" id="PF01557"/>
    </source>
</evidence>
<evidence type="ECO:0000256" key="2">
    <source>
        <dbReference type="ARBA" id="ARBA00022723"/>
    </source>
</evidence>
<dbReference type="RefSeq" id="WP_013626759.1">
    <property type="nucleotide sequence ID" value="NC_015174.1"/>
</dbReference>
<name>F0SRF4_RUBBR</name>
<dbReference type="InterPro" id="IPR011234">
    <property type="entry name" value="Fumarylacetoacetase-like_C"/>
</dbReference>
<dbReference type="Pfam" id="PF01557">
    <property type="entry name" value="FAA_hydrolase"/>
    <property type="match status" value="1"/>
</dbReference>
<dbReference type="STRING" id="756272.Plabr_0388"/>
<proteinExistence type="inferred from homology"/>
<dbReference type="HOGENOM" id="CLU_078481_0_0_0"/>
<gene>
    <name evidence="4" type="ordered locus">Plabr_0388</name>
</gene>
<protein>
    <submittedName>
        <fullName evidence="4">Fumarylacetoacetate (FAA) hydrolase</fullName>
    </submittedName>
</protein>
<accession>F0SRF4</accession>
<reference evidence="5" key="1">
    <citation type="submission" date="2011-02" db="EMBL/GenBank/DDBJ databases">
        <title>The complete genome of Planctomyces brasiliensis DSM 5305.</title>
        <authorList>
            <person name="Lucas S."/>
            <person name="Copeland A."/>
            <person name="Lapidus A."/>
            <person name="Bruce D."/>
            <person name="Goodwin L."/>
            <person name="Pitluck S."/>
            <person name="Kyrpides N."/>
            <person name="Mavromatis K."/>
            <person name="Pagani I."/>
            <person name="Ivanova N."/>
            <person name="Ovchinnikova G."/>
            <person name="Lu M."/>
            <person name="Detter J.C."/>
            <person name="Han C."/>
            <person name="Land M."/>
            <person name="Hauser L."/>
            <person name="Markowitz V."/>
            <person name="Cheng J.-F."/>
            <person name="Hugenholtz P."/>
            <person name="Woyke T."/>
            <person name="Wu D."/>
            <person name="Tindall B."/>
            <person name="Pomrenke H.G."/>
            <person name="Brambilla E."/>
            <person name="Klenk H.-P."/>
            <person name="Eisen J.A."/>
        </authorList>
    </citation>
    <scope>NUCLEOTIDE SEQUENCE [LARGE SCALE GENOMIC DNA]</scope>
    <source>
        <strain evidence="5">ATCC 49424 / DSM 5305 / JCM 21570 / IAM 15109 / NBRC 103401 / IFAM 1448</strain>
    </source>
</reference>
<dbReference type="KEGG" id="pbs:Plabr_0388"/>
<dbReference type="GO" id="GO:0046872">
    <property type="term" value="F:metal ion binding"/>
    <property type="evidence" value="ECO:0007669"/>
    <property type="project" value="UniProtKB-KW"/>
</dbReference>
<dbReference type="eggNOG" id="COG3970">
    <property type="taxonomic scope" value="Bacteria"/>
</dbReference>
<dbReference type="GO" id="GO:0044281">
    <property type="term" value="P:small molecule metabolic process"/>
    <property type="evidence" value="ECO:0007669"/>
    <property type="project" value="UniProtKB-ARBA"/>
</dbReference>
<comment type="similarity">
    <text evidence="1">Belongs to the FAH family.</text>
</comment>
<evidence type="ECO:0000256" key="1">
    <source>
        <dbReference type="ARBA" id="ARBA00010211"/>
    </source>
</evidence>
<dbReference type="EMBL" id="CP002546">
    <property type="protein sequence ID" value="ADY58015.1"/>
    <property type="molecule type" value="Genomic_DNA"/>
</dbReference>
<dbReference type="OrthoDB" id="9779415at2"/>
<dbReference type="PANTHER" id="PTHR42796:SF7">
    <property type="entry name" value="2-DEHYDRO-3-DEOXY-D-ARABINONATE DEHYDRATASE"/>
    <property type="match status" value="1"/>
</dbReference>
<organism evidence="4 5">
    <name type="scientific">Rubinisphaera brasiliensis (strain ATCC 49424 / DSM 5305 / JCM 21570 / IAM 15109 / NBRC 103401 / IFAM 1448)</name>
    <name type="common">Planctomyces brasiliensis</name>
    <dbReference type="NCBI Taxonomy" id="756272"/>
    <lineage>
        <taxon>Bacteria</taxon>
        <taxon>Pseudomonadati</taxon>
        <taxon>Planctomycetota</taxon>
        <taxon>Planctomycetia</taxon>
        <taxon>Planctomycetales</taxon>
        <taxon>Planctomycetaceae</taxon>
        <taxon>Rubinisphaera</taxon>
    </lineage>
</organism>
<dbReference type="SUPFAM" id="SSF56529">
    <property type="entry name" value="FAH"/>
    <property type="match status" value="1"/>
</dbReference>
<feature type="domain" description="Fumarylacetoacetase-like C-terminal" evidence="3">
    <location>
        <begin position="101"/>
        <end position="283"/>
    </location>
</feature>
<dbReference type="GO" id="GO:0016787">
    <property type="term" value="F:hydrolase activity"/>
    <property type="evidence" value="ECO:0007669"/>
    <property type="project" value="UniProtKB-KW"/>
</dbReference>
<dbReference type="InterPro" id="IPR036663">
    <property type="entry name" value="Fumarylacetoacetase_C_sf"/>
</dbReference>
<keyword evidence="4" id="KW-0378">Hydrolase</keyword>
<evidence type="ECO:0000313" key="4">
    <source>
        <dbReference type="EMBL" id="ADY58015.1"/>
    </source>
</evidence>
<sequence length="286" mass="32269">MKLARVILPNEETHVVTVEPEAVRVLDMQQIDDYRTLTDILHAPDPAGLANYLIDRDYAPVAVEEVRFLPPIDQQEVWAAGVTYKRSQQARMEESEHGASHYDRVYSADRPELFFKSLPQRVVPHGEPVRVRRDSEWSVPEPELALLLTPEMKICGYTIGNDMSARDIEGENPLYLPQAKTYQQSCSLGPVVLLAKEPIPTDTAIRLTIEREQETVFSGDTSLSQLNRKLEDLAQWLGKEMWFPEGAVLLTGTGIIPPDEFTLIHGDRISIEIDGIGRLQNSVIKE</sequence>
<dbReference type="AlphaFoldDB" id="F0SRF4"/>
<dbReference type="Gene3D" id="3.90.850.10">
    <property type="entry name" value="Fumarylacetoacetase-like, C-terminal domain"/>
    <property type="match status" value="1"/>
</dbReference>
<dbReference type="PANTHER" id="PTHR42796">
    <property type="entry name" value="FUMARYLACETOACETATE HYDROLASE DOMAIN-CONTAINING PROTEIN 2A-RELATED"/>
    <property type="match status" value="1"/>
</dbReference>
<evidence type="ECO:0000313" key="5">
    <source>
        <dbReference type="Proteomes" id="UP000006860"/>
    </source>
</evidence>
<keyword evidence="2" id="KW-0479">Metal-binding</keyword>
<keyword evidence="5" id="KW-1185">Reference proteome</keyword>
<dbReference type="Proteomes" id="UP000006860">
    <property type="component" value="Chromosome"/>
</dbReference>
<dbReference type="InterPro" id="IPR051121">
    <property type="entry name" value="FAH"/>
</dbReference>